<keyword evidence="2" id="KW-1185">Reference proteome</keyword>
<organism evidence="1 2">
    <name type="scientific">Dendrolimus kikuchii</name>
    <dbReference type="NCBI Taxonomy" id="765133"/>
    <lineage>
        <taxon>Eukaryota</taxon>
        <taxon>Metazoa</taxon>
        <taxon>Ecdysozoa</taxon>
        <taxon>Arthropoda</taxon>
        <taxon>Hexapoda</taxon>
        <taxon>Insecta</taxon>
        <taxon>Pterygota</taxon>
        <taxon>Neoptera</taxon>
        <taxon>Endopterygota</taxon>
        <taxon>Lepidoptera</taxon>
        <taxon>Glossata</taxon>
        <taxon>Ditrysia</taxon>
        <taxon>Bombycoidea</taxon>
        <taxon>Lasiocampidae</taxon>
        <taxon>Dendrolimus</taxon>
    </lineage>
</organism>
<sequence length="361" mass="41439">MSKIVLNWGCCKGSETGAYVKCKLCSKTFHIECIVPRDAQGASLEPDWVCPLCKGAQRKARNLDNSPLPSYDRVNIENYSAKRSSKRQALSSPPETKDNNEPMTEEKVRDIISDVMEIHLERFLEKVNENVSRTISKEIKVVRDEISDLQDSVSFMSKQYDDILKDFKATKETVKDLRENNDKMQMMVNNLNAKVNQLEQESRNNNIEIQCVPENRSENINSIVIQLSKLIKCTVTEENILQCTRIAKFNKESTRPRSIVVKLSSPRIRDCFLASVIKFNKANPDSKLNTSHIGIAGERKPIFVTEHLSTYNKSLHAAARQKAKELNYKFIWVRNGQILMRKSESSKYVIIKNMEFLDKLE</sequence>
<name>A0ACC1DDC6_9NEOP</name>
<accession>A0ACC1DDC6</accession>
<gene>
    <name evidence="1" type="ORF">K1T71_002328</name>
</gene>
<dbReference type="Proteomes" id="UP000824533">
    <property type="component" value="Linkage Group LG04"/>
</dbReference>
<comment type="caution">
    <text evidence="1">The sequence shown here is derived from an EMBL/GenBank/DDBJ whole genome shotgun (WGS) entry which is preliminary data.</text>
</comment>
<reference evidence="1 2" key="1">
    <citation type="journal article" date="2021" name="Front. Genet.">
        <title>Chromosome-Level Genome Assembly Reveals Significant Gene Expansion in the Toll and IMD Signaling Pathways of Dendrolimus kikuchii.</title>
        <authorList>
            <person name="Zhou J."/>
            <person name="Wu P."/>
            <person name="Xiong Z."/>
            <person name="Liu N."/>
            <person name="Zhao N."/>
            <person name="Ji M."/>
            <person name="Qiu Y."/>
            <person name="Yang B."/>
        </authorList>
    </citation>
    <scope>NUCLEOTIDE SEQUENCE [LARGE SCALE GENOMIC DNA]</scope>
    <source>
        <strain evidence="1">Ann1</strain>
    </source>
</reference>
<dbReference type="EMBL" id="CM034390">
    <property type="protein sequence ID" value="KAJ0181606.1"/>
    <property type="molecule type" value="Genomic_DNA"/>
</dbReference>
<evidence type="ECO:0000313" key="1">
    <source>
        <dbReference type="EMBL" id="KAJ0181606.1"/>
    </source>
</evidence>
<proteinExistence type="predicted"/>
<protein>
    <submittedName>
        <fullName evidence="1">Uncharacterized protein</fullName>
    </submittedName>
</protein>
<evidence type="ECO:0000313" key="2">
    <source>
        <dbReference type="Proteomes" id="UP000824533"/>
    </source>
</evidence>